<sequence>MNNIAILKKLKSSTFTDEDGETYTLDFKDGLTASEIEKLKPLFPNHTIDNELINILKETRGWEDYGLDDIDFSSIGQFGFTELCPFSVTLGHDGLGNHWVLDILNDGSLGHVYYACHDPAVFIRYADNLNDFLSSLLEFHESPTENYLNDIHDKVVYDIWENGGQLFDKIDFEKANTSYFPFFNQLEGNDWAIADLRNAKNKTGFA</sequence>
<evidence type="ECO:0000313" key="2">
    <source>
        <dbReference type="Proteomes" id="UP000256919"/>
    </source>
</evidence>
<reference evidence="1 2" key="1">
    <citation type="submission" date="2018-07" db="EMBL/GenBank/DDBJ databases">
        <title>Genomic Encyclopedia of Type Strains, Phase III (KMG-III): the genomes of soil and plant-associated and newly described type strains.</title>
        <authorList>
            <person name="Whitman W."/>
        </authorList>
    </citation>
    <scope>NUCLEOTIDE SEQUENCE [LARGE SCALE GENOMIC DNA]</scope>
    <source>
        <strain evidence="1 2">CECT 7948</strain>
    </source>
</reference>
<dbReference type="Gene3D" id="3.40.1580.10">
    <property type="entry name" value="SMI1/KNR4-like"/>
    <property type="match status" value="1"/>
</dbReference>
<dbReference type="SUPFAM" id="SSF160631">
    <property type="entry name" value="SMI1/KNR4-like"/>
    <property type="match status" value="1"/>
</dbReference>
<keyword evidence="2" id="KW-1185">Reference proteome</keyword>
<protein>
    <recommendedName>
        <fullName evidence="3">SUKH superfamily protein</fullName>
    </recommendedName>
</protein>
<evidence type="ECO:0000313" key="1">
    <source>
        <dbReference type="EMBL" id="REE08214.1"/>
    </source>
</evidence>
<proteinExistence type="predicted"/>
<name>A0A3D9LNW4_9FLAO</name>
<accession>A0A3D9LNW4</accession>
<comment type="caution">
    <text evidence="1">The sequence shown here is derived from an EMBL/GenBank/DDBJ whole genome shotgun (WGS) entry which is preliminary data.</text>
</comment>
<dbReference type="AlphaFoldDB" id="A0A3D9LNW4"/>
<dbReference type="EMBL" id="QREI01000008">
    <property type="protein sequence ID" value="REE08214.1"/>
    <property type="molecule type" value="Genomic_DNA"/>
</dbReference>
<dbReference type="OrthoDB" id="701486at2"/>
<evidence type="ECO:0008006" key="3">
    <source>
        <dbReference type="Google" id="ProtNLM"/>
    </source>
</evidence>
<dbReference type="RefSeq" id="WP_115811861.1">
    <property type="nucleotide sequence ID" value="NZ_QREI01000008.1"/>
</dbReference>
<dbReference type="InterPro" id="IPR037883">
    <property type="entry name" value="Knr4/Smi1-like_sf"/>
</dbReference>
<dbReference type="Proteomes" id="UP000256919">
    <property type="component" value="Unassembled WGS sequence"/>
</dbReference>
<gene>
    <name evidence="1" type="ORF">DFQ09_10890</name>
</gene>
<organism evidence="1 2">
    <name type="scientific">Winogradskyella pacifica</name>
    <dbReference type="NCBI Taxonomy" id="664642"/>
    <lineage>
        <taxon>Bacteria</taxon>
        <taxon>Pseudomonadati</taxon>
        <taxon>Bacteroidota</taxon>
        <taxon>Flavobacteriia</taxon>
        <taxon>Flavobacteriales</taxon>
        <taxon>Flavobacteriaceae</taxon>
        <taxon>Winogradskyella</taxon>
    </lineage>
</organism>